<reference evidence="7" key="1">
    <citation type="submission" date="2020-10" db="EMBL/GenBank/DDBJ databases">
        <authorList>
            <person name="Gilroy R."/>
        </authorList>
    </citation>
    <scope>NUCLEOTIDE SEQUENCE</scope>
    <source>
        <strain evidence="7">CHK123-3438</strain>
    </source>
</reference>
<evidence type="ECO:0000313" key="8">
    <source>
        <dbReference type="Proteomes" id="UP000886860"/>
    </source>
</evidence>
<evidence type="ECO:0000256" key="6">
    <source>
        <dbReference type="SAM" id="SignalP"/>
    </source>
</evidence>
<feature type="signal peptide" evidence="6">
    <location>
        <begin position="1"/>
        <end position="31"/>
    </location>
</feature>
<name>A0A9D1GKX3_9FIRM</name>
<comment type="similarity">
    <text evidence="2">Belongs to the bacterial solute-binding protein 1 family.</text>
</comment>
<sequence length="538" mass="58866">MRKRGRKLLATGLAGAMTASMLLTGCGSGSASSTTAADTAASGDTAADSAGETSEAETTQASAEDDIEKPEQINIFVNGNVFTQANARDEFEKRWEELTGIDLVITQPDHDAYNDVLGQTFASGPENWPDVVILSSAYYTGYAEEGALWDMTDAWENSELKASGRYKGEEILEKLKIDGRLYGFAHENSKGCITYVKQSWLDNCGLDVPTNYEEYLAMLEAFTTGDPDGNGVNGDTCGVSAAGYIAPEAPWTMYLPEFYQGATVDFTKDENGQWVDGFTQDNMKATLERMQDAYAKGYIDKETLTNGTSDCRNKFYEDTFGVFTYWSGTWGTQLSDNLVANGHSGDLVALPPIEELGNYVAKLPNVMAITSACENPEGVFKYFIESMLDGGDMQTLWTYGVEDVHWSTKAETVCGNTYEEGEFHGKESLEKPGTQYQKGYIDPLLSLGEWVDEDPGAAFLPEFTKESQEVFDANAVTLELIPSTEAMNQYNGDLMTLKRSIVADIVTQGTSIEDGYARFEAEGGLEWSNSIVDSLNNQ</sequence>
<dbReference type="PANTHER" id="PTHR43649:SF31">
    <property type="entry name" value="SN-GLYCEROL-3-PHOSPHATE-BINDING PERIPLASMIC PROTEIN UGPB"/>
    <property type="match status" value="1"/>
</dbReference>
<feature type="compositionally biased region" description="Low complexity" evidence="5">
    <location>
        <begin position="32"/>
        <end position="51"/>
    </location>
</feature>
<keyword evidence="3" id="KW-0813">Transport</keyword>
<proteinExistence type="inferred from homology"/>
<feature type="chain" id="PRO_5039396093" evidence="6">
    <location>
        <begin position="32"/>
        <end position="538"/>
    </location>
</feature>
<evidence type="ECO:0000256" key="4">
    <source>
        <dbReference type="ARBA" id="ARBA00022729"/>
    </source>
</evidence>
<feature type="region of interest" description="Disordered" evidence="5">
    <location>
        <begin position="32"/>
        <end position="70"/>
    </location>
</feature>
<dbReference type="Pfam" id="PF01547">
    <property type="entry name" value="SBP_bac_1"/>
    <property type="match status" value="1"/>
</dbReference>
<dbReference type="GO" id="GO:0030313">
    <property type="term" value="C:cell envelope"/>
    <property type="evidence" value="ECO:0007669"/>
    <property type="project" value="UniProtKB-SubCell"/>
</dbReference>
<accession>A0A9D1GKX3</accession>
<evidence type="ECO:0000256" key="1">
    <source>
        <dbReference type="ARBA" id="ARBA00004196"/>
    </source>
</evidence>
<dbReference type="PROSITE" id="PS51257">
    <property type="entry name" value="PROKAR_LIPOPROTEIN"/>
    <property type="match status" value="1"/>
</dbReference>
<evidence type="ECO:0000313" key="7">
    <source>
        <dbReference type="EMBL" id="HIT43038.1"/>
    </source>
</evidence>
<dbReference type="SUPFAM" id="SSF53850">
    <property type="entry name" value="Periplasmic binding protein-like II"/>
    <property type="match status" value="1"/>
</dbReference>
<dbReference type="PANTHER" id="PTHR43649">
    <property type="entry name" value="ARABINOSE-BINDING PROTEIN-RELATED"/>
    <property type="match status" value="1"/>
</dbReference>
<dbReference type="InterPro" id="IPR006059">
    <property type="entry name" value="SBP"/>
</dbReference>
<dbReference type="EMBL" id="DVKS01000222">
    <property type="protein sequence ID" value="HIT43038.1"/>
    <property type="molecule type" value="Genomic_DNA"/>
</dbReference>
<evidence type="ECO:0000256" key="3">
    <source>
        <dbReference type="ARBA" id="ARBA00022448"/>
    </source>
</evidence>
<organism evidence="7 8">
    <name type="scientific">Candidatus Caccovicinus merdipullorum</name>
    <dbReference type="NCBI Taxonomy" id="2840724"/>
    <lineage>
        <taxon>Bacteria</taxon>
        <taxon>Bacillati</taxon>
        <taxon>Bacillota</taxon>
        <taxon>Clostridia</taxon>
        <taxon>Eubacteriales</taxon>
        <taxon>Candidatus Caccovicinus</taxon>
    </lineage>
</organism>
<comment type="subcellular location">
    <subcellularLocation>
        <location evidence="1">Cell envelope</location>
    </subcellularLocation>
</comment>
<dbReference type="Gene3D" id="3.40.190.10">
    <property type="entry name" value="Periplasmic binding protein-like II"/>
    <property type="match status" value="2"/>
</dbReference>
<dbReference type="Proteomes" id="UP000886860">
    <property type="component" value="Unassembled WGS sequence"/>
</dbReference>
<gene>
    <name evidence="7" type="ORF">IAB60_13250</name>
</gene>
<comment type="caution">
    <text evidence="7">The sequence shown here is derived from an EMBL/GenBank/DDBJ whole genome shotgun (WGS) entry which is preliminary data.</text>
</comment>
<evidence type="ECO:0000256" key="2">
    <source>
        <dbReference type="ARBA" id="ARBA00008520"/>
    </source>
</evidence>
<evidence type="ECO:0000256" key="5">
    <source>
        <dbReference type="SAM" id="MobiDB-lite"/>
    </source>
</evidence>
<dbReference type="InterPro" id="IPR050490">
    <property type="entry name" value="Bact_solute-bd_prot1"/>
</dbReference>
<keyword evidence="4 6" id="KW-0732">Signal</keyword>
<reference evidence="7" key="2">
    <citation type="journal article" date="2021" name="PeerJ">
        <title>Extensive microbial diversity within the chicken gut microbiome revealed by metagenomics and culture.</title>
        <authorList>
            <person name="Gilroy R."/>
            <person name="Ravi A."/>
            <person name="Getino M."/>
            <person name="Pursley I."/>
            <person name="Horton D.L."/>
            <person name="Alikhan N.F."/>
            <person name="Baker D."/>
            <person name="Gharbi K."/>
            <person name="Hall N."/>
            <person name="Watson M."/>
            <person name="Adriaenssens E.M."/>
            <person name="Foster-Nyarko E."/>
            <person name="Jarju S."/>
            <person name="Secka A."/>
            <person name="Antonio M."/>
            <person name="Oren A."/>
            <person name="Chaudhuri R.R."/>
            <person name="La Ragione R."/>
            <person name="Hildebrand F."/>
            <person name="Pallen M.J."/>
        </authorList>
    </citation>
    <scope>NUCLEOTIDE SEQUENCE</scope>
    <source>
        <strain evidence="7">CHK123-3438</strain>
    </source>
</reference>
<protein>
    <submittedName>
        <fullName evidence="7">Extracellular solute-binding protein</fullName>
    </submittedName>
</protein>
<dbReference type="AlphaFoldDB" id="A0A9D1GKX3"/>